<name>A0AAJ0HV04_9PEZI</name>
<dbReference type="Proteomes" id="UP001275084">
    <property type="component" value="Unassembled WGS sequence"/>
</dbReference>
<comment type="caution">
    <text evidence="2">The sequence shown here is derived from an EMBL/GenBank/DDBJ whole genome shotgun (WGS) entry which is preliminary data.</text>
</comment>
<feature type="region of interest" description="Disordered" evidence="1">
    <location>
        <begin position="1"/>
        <end position="49"/>
    </location>
</feature>
<organism evidence="2 3">
    <name type="scientific">Lasiosphaeria hispida</name>
    <dbReference type="NCBI Taxonomy" id="260671"/>
    <lineage>
        <taxon>Eukaryota</taxon>
        <taxon>Fungi</taxon>
        <taxon>Dikarya</taxon>
        <taxon>Ascomycota</taxon>
        <taxon>Pezizomycotina</taxon>
        <taxon>Sordariomycetes</taxon>
        <taxon>Sordariomycetidae</taxon>
        <taxon>Sordariales</taxon>
        <taxon>Lasiosphaeriaceae</taxon>
        <taxon>Lasiosphaeria</taxon>
    </lineage>
</organism>
<dbReference type="AlphaFoldDB" id="A0AAJ0HV04"/>
<proteinExistence type="predicted"/>
<sequence length="185" mass="20016">MAQKAGSWSTRHSRHASRITAESQGRPPSWQRCSRGTDPPRQSSGNSFTASSPGCYSWLGEVAVFLLLSPPVFQASLGSLLAARRRSSPLTCDLRLPNEWKPARTVLPSTGRESGGLVRLGHSFASPSLRQTQKRDKGSDATSRASPAEQSTLAARRAPSLTSVFDFRKLLPLGVQRVVECQTLG</sequence>
<feature type="region of interest" description="Disordered" evidence="1">
    <location>
        <begin position="123"/>
        <end position="155"/>
    </location>
</feature>
<evidence type="ECO:0000313" key="2">
    <source>
        <dbReference type="EMBL" id="KAK3363401.1"/>
    </source>
</evidence>
<feature type="compositionally biased region" description="Polar residues" evidence="1">
    <location>
        <begin position="140"/>
        <end position="153"/>
    </location>
</feature>
<dbReference type="EMBL" id="JAUIQD010000001">
    <property type="protein sequence ID" value="KAK3363401.1"/>
    <property type="molecule type" value="Genomic_DNA"/>
</dbReference>
<evidence type="ECO:0000256" key="1">
    <source>
        <dbReference type="SAM" id="MobiDB-lite"/>
    </source>
</evidence>
<protein>
    <submittedName>
        <fullName evidence="2">Uncharacterized protein</fullName>
    </submittedName>
</protein>
<reference evidence="2" key="2">
    <citation type="submission" date="2023-06" db="EMBL/GenBank/DDBJ databases">
        <authorList>
            <consortium name="Lawrence Berkeley National Laboratory"/>
            <person name="Haridas S."/>
            <person name="Hensen N."/>
            <person name="Bonometti L."/>
            <person name="Westerberg I."/>
            <person name="Brannstrom I.O."/>
            <person name="Guillou S."/>
            <person name="Cros-Aarteil S."/>
            <person name="Calhoun S."/>
            <person name="Kuo A."/>
            <person name="Mondo S."/>
            <person name="Pangilinan J."/>
            <person name="Riley R."/>
            <person name="Labutti K."/>
            <person name="Andreopoulos B."/>
            <person name="Lipzen A."/>
            <person name="Chen C."/>
            <person name="Yanf M."/>
            <person name="Daum C."/>
            <person name="Ng V."/>
            <person name="Clum A."/>
            <person name="Steindorff A."/>
            <person name="Ohm R."/>
            <person name="Martin F."/>
            <person name="Silar P."/>
            <person name="Natvig D."/>
            <person name="Lalanne C."/>
            <person name="Gautier V."/>
            <person name="Ament-Velasquez S.L."/>
            <person name="Kruys A."/>
            <person name="Hutchinson M.I."/>
            <person name="Powell A.J."/>
            <person name="Barry K."/>
            <person name="Miller A.N."/>
            <person name="Grigoriev I.V."/>
            <person name="Debuchy R."/>
            <person name="Gladieux P."/>
            <person name="Thoren M.H."/>
            <person name="Johannesson H."/>
        </authorList>
    </citation>
    <scope>NUCLEOTIDE SEQUENCE</scope>
    <source>
        <strain evidence="2">CBS 955.72</strain>
    </source>
</reference>
<evidence type="ECO:0000313" key="3">
    <source>
        <dbReference type="Proteomes" id="UP001275084"/>
    </source>
</evidence>
<accession>A0AAJ0HV04</accession>
<feature type="compositionally biased region" description="Polar residues" evidence="1">
    <location>
        <begin position="1"/>
        <end position="10"/>
    </location>
</feature>
<feature type="compositionally biased region" description="Polar residues" evidence="1">
    <location>
        <begin position="40"/>
        <end position="49"/>
    </location>
</feature>
<keyword evidence="3" id="KW-1185">Reference proteome</keyword>
<reference evidence="2" key="1">
    <citation type="journal article" date="2023" name="Mol. Phylogenet. Evol.">
        <title>Genome-scale phylogeny and comparative genomics of the fungal order Sordariales.</title>
        <authorList>
            <person name="Hensen N."/>
            <person name="Bonometti L."/>
            <person name="Westerberg I."/>
            <person name="Brannstrom I.O."/>
            <person name="Guillou S."/>
            <person name="Cros-Aarteil S."/>
            <person name="Calhoun S."/>
            <person name="Haridas S."/>
            <person name="Kuo A."/>
            <person name="Mondo S."/>
            <person name="Pangilinan J."/>
            <person name="Riley R."/>
            <person name="LaButti K."/>
            <person name="Andreopoulos B."/>
            <person name="Lipzen A."/>
            <person name="Chen C."/>
            <person name="Yan M."/>
            <person name="Daum C."/>
            <person name="Ng V."/>
            <person name="Clum A."/>
            <person name="Steindorff A."/>
            <person name="Ohm R.A."/>
            <person name="Martin F."/>
            <person name="Silar P."/>
            <person name="Natvig D.O."/>
            <person name="Lalanne C."/>
            <person name="Gautier V."/>
            <person name="Ament-Velasquez S.L."/>
            <person name="Kruys A."/>
            <person name="Hutchinson M.I."/>
            <person name="Powell A.J."/>
            <person name="Barry K."/>
            <person name="Miller A.N."/>
            <person name="Grigoriev I.V."/>
            <person name="Debuchy R."/>
            <person name="Gladieux P."/>
            <person name="Hiltunen Thoren M."/>
            <person name="Johannesson H."/>
        </authorList>
    </citation>
    <scope>NUCLEOTIDE SEQUENCE</scope>
    <source>
        <strain evidence="2">CBS 955.72</strain>
    </source>
</reference>
<gene>
    <name evidence="2" type="ORF">B0T25DRAFT_562418</name>
</gene>